<organism evidence="2 3">
    <name type="scientific">Cynoglossus semilaevis</name>
    <name type="common">Tongue sole</name>
    <dbReference type="NCBI Taxonomy" id="244447"/>
    <lineage>
        <taxon>Eukaryota</taxon>
        <taxon>Metazoa</taxon>
        <taxon>Chordata</taxon>
        <taxon>Craniata</taxon>
        <taxon>Vertebrata</taxon>
        <taxon>Euteleostomi</taxon>
        <taxon>Actinopterygii</taxon>
        <taxon>Neopterygii</taxon>
        <taxon>Teleostei</taxon>
        <taxon>Neoteleostei</taxon>
        <taxon>Acanthomorphata</taxon>
        <taxon>Carangaria</taxon>
        <taxon>Pleuronectiformes</taxon>
        <taxon>Pleuronectoidei</taxon>
        <taxon>Cynoglossidae</taxon>
        <taxon>Cynoglossinae</taxon>
        <taxon>Cynoglossus</taxon>
    </lineage>
</organism>
<dbReference type="Ensembl" id="ENSCSET00000003808.1">
    <property type="protein sequence ID" value="ENSCSEP00000003759.1"/>
    <property type="gene ID" value="ENSCSEG00000002457.1"/>
</dbReference>
<feature type="compositionally biased region" description="Basic and acidic residues" evidence="1">
    <location>
        <begin position="73"/>
        <end position="82"/>
    </location>
</feature>
<protein>
    <submittedName>
        <fullName evidence="2">Si:ch211-119e14.1</fullName>
    </submittedName>
</protein>
<dbReference type="GeneTree" id="ENSGT00530000067688"/>
<feature type="compositionally biased region" description="Basic and acidic residues" evidence="1">
    <location>
        <begin position="117"/>
        <end position="126"/>
    </location>
</feature>
<keyword evidence="3" id="KW-1185">Reference proteome</keyword>
<evidence type="ECO:0000313" key="3">
    <source>
        <dbReference type="Proteomes" id="UP000265120"/>
    </source>
</evidence>
<feature type="compositionally biased region" description="Basic and acidic residues" evidence="1">
    <location>
        <begin position="134"/>
        <end position="160"/>
    </location>
</feature>
<name>A0A3P8UPI1_CYNSE</name>
<reference evidence="2 3" key="1">
    <citation type="journal article" date="2014" name="Nat. Genet.">
        <title>Whole-genome sequence of a flatfish provides insights into ZW sex chromosome evolution and adaptation to a benthic lifestyle.</title>
        <authorList>
            <person name="Chen S."/>
            <person name="Zhang G."/>
            <person name="Shao C."/>
            <person name="Huang Q."/>
            <person name="Liu G."/>
            <person name="Zhang P."/>
            <person name="Song W."/>
            <person name="An N."/>
            <person name="Chalopin D."/>
            <person name="Volff J.N."/>
            <person name="Hong Y."/>
            <person name="Li Q."/>
            <person name="Sha Z."/>
            <person name="Zhou H."/>
            <person name="Xie M."/>
            <person name="Yu Q."/>
            <person name="Liu Y."/>
            <person name="Xiang H."/>
            <person name="Wang N."/>
            <person name="Wu K."/>
            <person name="Yang C."/>
            <person name="Zhou Q."/>
            <person name="Liao X."/>
            <person name="Yang L."/>
            <person name="Hu Q."/>
            <person name="Zhang J."/>
            <person name="Meng L."/>
            <person name="Jin L."/>
            <person name="Tian Y."/>
            <person name="Lian J."/>
            <person name="Yang J."/>
            <person name="Miao G."/>
            <person name="Liu S."/>
            <person name="Liang Z."/>
            <person name="Yan F."/>
            <person name="Li Y."/>
            <person name="Sun B."/>
            <person name="Zhang H."/>
            <person name="Zhang J."/>
            <person name="Zhu Y."/>
            <person name="Du M."/>
            <person name="Zhao Y."/>
            <person name="Schartl M."/>
            <person name="Tang Q."/>
            <person name="Wang J."/>
        </authorList>
    </citation>
    <scope>NUCLEOTIDE SEQUENCE</scope>
</reference>
<dbReference type="Proteomes" id="UP000265120">
    <property type="component" value="Chromosome 1"/>
</dbReference>
<feature type="compositionally biased region" description="Acidic residues" evidence="1">
    <location>
        <begin position="98"/>
        <end position="112"/>
    </location>
</feature>
<evidence type="ECO:0000313" key="2">
    <source>
        <dbReference type="Ensembl" id="ENSCSEP00000003759.1"/>
    </source>
</evidence>
<reference evidence="2" key="3">
    <citation type="submission" date="2025-09" db="UniProtKB">
        <authorList>
            <consortium name="Ensembl"/>
        </authorList>
    </citation>
    <scope>IDENTIFICATION</scope>
</reference>
<feature type="region of interest" description="Disordered" evidence="1">
    <location>
        <begin position="62"/>
        <end position="160"/>
    </location>
</feature>
<dbReference type="InParanoid" id="A0A3P8UPI1"/>
<dbReference type="AlphaFoldDB" id="A0A3P8UPI1"/>
<sequence length="187" mass="21106">TILILLFSLLALIILLVFVYKKLNKETNGKYTIQQMVYKTGGIRDQVRVAAVALRTHFGIQLGPRNDTDEYGEEMHEVHDEEERVEEGDSCIVKDPEERDEEDEEEQEEEVDQNGMRNEKTDKTSDDSSGSENEEPKEQDHPGEKGEEKEEKVGEQKCQVEEIGGAGLLIDLKQFSGSATWSSEEGG</sequence>
<proteinExistence type="predicted"/>
<accession>A0A3P8UPI1</accession>
<evidence type="ECO:0000256" key="1">
    <source>
        <dbReference type="SAM" id="MobiDB-lite"/>
    </source>
</evidence>
<dbReference type="OMA" id="TCTEERE"/>
<reference evidence="2" key="2">
    <citation type="submission" date="2025-08" db="UniProtKB">
        <authorList>
            <consortium name="Ensembl"/>
        </authorList>
    </citation>
    <scope>IDENTIFICATION</scope>
</reference>